<dbReference type="PROSITE" id="PS51257">
    <property type="entry name" value="PROKAR_LIPOPROTEIN"/>
    <property type="match status" value="1"/>
</dbReference>
<organism evidence="2">
    <name type="scientific">hydrothermal vent metagenome</name>
    <dbReference type="NCBI Taxonomy" id="652676"/>
    <lineage>
        <taxon>unclassified sequences</taxon>
        <taxon>metagenomes</taxon>
        <taxon>ecological metagenomes</taxon>
    </lineage>
</organism>
<dbReference type="EMBL" id="UOEK01000164">
    <property type="protein sequence ID" value="VAV99462.1"/>
    <property type="molecule type" value="Genomic_DNA"/>
</dbReference>
<reference evidence="2" key="1">
    <citation type="submission" date="2018-06" db="EMBL/GenBank/DDBJ databases">
        <authorList>
            <person name="Zhirakovskaya E."/>
        </authorList>
    </citation>
    <scope>NUCLEOTIDE SEQUENCE</scope>
</reference>
<name>A0A3B0S6F0_9ZZZZ</name>
<evidence type="ECO:0000313" key="2">
    <source>
        <dbReference type="EMBL" id="VAV99462.1"/>
    </source>
</evidence>
<evidence type="ECO:0000256" key="1">
    <source>
        <dbReference type="SAM" id="MobiDB-lite"/>
    </source>
</evidence>
<protein>
    <submittedName>
        <fullName evidence="2">Uncharacterized protein</fullName>
    </submittedName>
</protein>
<dbReference type="AlphaFoldDB" id="A0A3B0S6F0"/>
<sequence length="290" mass="30559">MLNMRRKRHGTLCVVLVVTLTVSACAASGAAVTVEAQPPLAGGEANVGFATSTVTEDSDPSRSYNATSVVQLTFEQAVKRSPLVMVGEIVSVGGAAIEEYRTPEPPASMNSDGRGVNGPYDFQVLTVKVIEILLADGTDAGTLVSGDVVAVAFSKRADSAFVPETIGSIDTVGLRILIVGKYRVVGFENGVARKIVLASPRSTYVELPSASGGQAHGVRLWTPYSDRRTLASRGALSEAALDAMQYADVPEFSDLLARISGADTRPREQHLGYDQVTRTTLPQPPPGTEP</sequence>
<feature type="region of interest" description="Disordered" evidence="1">
    <location>
        <begin position="261"/>
        <end position="290"/>
    </location>
</feature>
<proteinExistence type="predicted"/>
<accession>A0A3B0S6F0</accession>
<gene>
    <name evidence="2" type="ORF">MNBD_ACTINO02-455</name>
</gene>